<dbReference type="InterPro" id="IPR011723">
    <property type="entry name" value="Znf/thioredoxin_put"/>
</dbReference>
<sequence length="392" mass="44015">MSSTPDTLTRCPHCETRFRVTKKQLAAASGKVRCGHCLRVFNAIEHAQPEEPETQEPEPQEPAPQQSETQKPAPQEPEAPETETPENDEDLVFDDNPEEDAAEGRYAGRKPQSDEDDFSEALLDMERGETPDFYDAPAEDEEVLKEDDDDSWAESLLQEEEHEMPDPSPLENERASLSQQPKPDRMVRQQPEPSTTESEPSPEPTPENTASKEPVWANLNSSPVAPPRVDRSPERRRWFWGLTALIAAGLLVYQLGWQHFERLALYEPLRPWVASACNLAGCELPPLRAADKIKSRELVVRSHPDQDNALLLEVTILNQAGFDQPYPAIALSFSNLNNDIVAQRVFQPEDYLGDSALAAQSLPANQGRRIRLALRDPGKDAINYRIDFLPSQ</sequence>
<dbReference type="RefSeq" id="WP_133736213.1">
    <property type="nucleotide sequence ID" value="NZ_SOAX01000004.1"/>
</dbReference>
<accession>A0A4R7JQJ3</accession>
<dbReference type="OrthoDB" id="5294582at2"/>
<keyword evidence="2" id="KW-0472">Membrane</keyword>
<evidence type="ECO:0000313" key="4">
    <source>
        <dbReference type="EMBL" id="TDT40185.1"/>
    </source>
</evidence>
<comment type="caution">
    <text evidence="4">The sequence shown here is derived from an EMBL/GenBank/DDBJ whole genome shotgun (WGS) entry which is preliminary data.</text>
</comment>
<name>A0A4R7JQJ3_9GAMM</name>
<dbReference type="InterPro" id="IPR021834">
    <property type="entry name" value="DUF3426"/>
</dbReference>
<feature type="domain" description="Zinc finger/thioredoxin putative" evidence="3">
    <location>
        <begin position="9"/>
        <end position="43"/>
    </location>
</feature>
<evidence type="ECO:0000256" key="1">
    <source>
        <dbReference type="SAM" id="MobiDB-lite"/>
    </source>
</evidence>
<dbReference type="EMBL" id="SOAX01000004">
    <property type="protein sequence ID" value="TDT40185.1"/>
    <property type="molecule type" value="Genomic_DNA"/>
</dbReference>
<feature type="region of interest" description="Disordered" evidence="1">
    <location>
        <begin position="45"/>
        <end position="231"/>
    </location>
</feature>
<dbReference type="AlphaFoldDB" id="A0A4R7JQJ3"/>
<feature type="compositionally biased region" description="Acidic residues" evidence="1">
    <location>
        <begin position="50"/>
        <end position="59"/>
    </location>
</feature>
<keyword evidence="5" id="KW-1185">Reference proteome</keyword>
<dbReference type="Pfam" id="PF13719">
    <property type="entry name" value="Zn_ribbon_5"/>
    <property type="match status" value="1"/>
</dbReference>
<feature type="compositionally biased region" description="Low complexity" evidence="1">
    <location>
        <begin position="63"/>
        <end position="73"/>
    </location>
</feature>
<dbReference type="Proteomes" id="UP000295830">
    <property type="component" value="Unassembled WGS sequence"/>
</dbReference>
<evidence type="ECO:0000259" key="3">
    <source>
        <dbReference type="Pfam" id="PF13719"/>
    </source>
</evidence>
<feature type="compositionally biased region" description="Acidic residues" evidence="1">
    <location>
        <begin position="78"/>
        <end position="101"/>
    </location>
</feature>
<feature type="compositionally biased region" description="Acidic residues" evidence="1">
    <location>
        <begin position="137"/>
        <end position="163"/>
    </location>
</feature>
<proteinExistence type="predicted"/>
<dbReference type="Pfam" id="PF11906">
    <property type="entry name" value="DUF3426"/>
    <property type="match status" value="1"/>
</dbReference>
<organism evidence="4 5">
    <name type="scientific">Halospina denitrificans</name>
    <dbReference type="NCBI Taxonomy" id="332522"/>
    <lineage>
        <taxon>Bacteria</taxon>
        <taxon>Pseudomonadati</taxon>
        <taxon>Pseudomonadota</taxon>
        <taxon>Gammaproteobacteria</taxon>
        <taxon>Halospina</taxon>
    </lineage>
</organism>
<gene>
    <name evidence="4" type="ORF">DES49_1949</name>
</gene>
<evidence type="ECO:0000256" key="2">
    <source>
        <dbReference type="SAM" id="Phobius"/>
    </source>
</evidence>
<keyword evidence="2" id="KW-0812">Transmembrane</keyword>
<evidence type="ECO:0000313" key="5">
    <source>
        <dbReference type="Proteomes" id="UP000295830"/>
    </source>
</evidence>
<keyword evidence="2" id="KW-1133">Transmembrane helix</keyword>
<dbReference type="NCBIfam" id="TIGR02098">
    <property type="entry name" value="MJ0042_CXXC"/>
    <property type="match status" value="1"/>
</dbReference>
<protein>
    <submittedName>
        <fullName evidence="4">Putative Zn finger-like uncharacterized protein</fullName>
    </submittedName>
</protein>
<feature type="transmembrane region" description="Helical" evidence="2">
    <location>
        <begin position="238"/>
        <end position="257"/>
    </location>
</feature>
<reference evidence="4 5" key="1">
    <citation type="submission" date="2019-03" db="EMBL/GenBank/DDBJ databases">
        <title>Genomic Encyclopedia of Type Strains, Phase IV (KMG-IV): sequencing the most valuable type-strain genomes for metagenomic binning, comparative biology and taxonomic classification.</title>
        <authorList>
            <person name="Goeker M."/>
        </authorList>
    </citation>
    <scope>NUCLEOTIDE SEQUENCE [LARGE SCALE GENOMIC DNA]</scope>
    <source>
        <strain evidence="4 5">DSM 15505</strain>
    </source>
</reference>